<dbReference type="InterPro" id="IPR014556">
    <property type="entry name" value="UCP029407"/>
</dbReference>
<reference evidence="2" key="1">
    <citation type="submission" date="2022-10" db="EMBL/GenBank/DDBJ databases">
        <title>A novel bacterium of genus Hazenella, isolated from South China Sea.</title>
        <authorList>
            <person name="Huang H."/>
            <person name="Mo K."/>
            <person name="Hu Y."/>
        </authorList>
    </citation>
    <scope>NUCLEOTIDE SEQUENCE [LARGE SCALE GENOMIC DNA]</scope>
    <source>
        <strain evidence="2">IB182357</strain>
    </source>
</reference>
<dbReference type="SUPFAM" id="SSF52540">
    <property type="entry name" value="P-loop containing nucleoside triphosphate hydrolases"/>
    <property type="match status" value="1"/>
</dbReference>
<dbReference type="RefSeq" id="WP_191141621.1">
    <property type="nucleotide sequence ID" value="NZ_JACXAH010000005.1"/>
</dbReference>
<dbReference type="InterPro" id="IPR027417">
    <property type="entry name" value="P-loop_NTPase"/>
</dbReference>
<dbReference type="EMBL" id="JACXAH010000005">
    <property type="protein sequence ID" value="MBD1371560.1"/>
    <property type="molecule type" value="Genomic_DNA"/>
</dbReference>
<accession>A0A926N9R9</accession>
<organism evidence="1 2">
    <name type="scientific">Polycladospora coralii</name>
    <dbReference type="NCBI Taxonomy" id="2771432"/>
    <lineage>
        <taxon>Bacteria</taxon>
        <taxon>Bacillati</taxon>
        <taxon>Bacillota</taxon>
        <taxon>Bacilli</taxon>
        <taxon>Bacillales</taxon>
        <taxon>Thermoactinomycetaceae</taxon>
        <taxon>Polycladospora</taxon>
    </lineage>
</organism>
<proteinExistence type="predicted"/>
<gene>
    <name evidence="1" type="ORF">IC620_04215</name>
</gene>
<keyword evidence="2" id="KW-1185">Reference proteome</keyword>
<dbReference type="Proteomes" id="UP000661691">
    <property type="component" value="Unassembled WGS sequence"/>
</dbReference>
<dbReference type="AlphaFoldDB" id="A0A926N9R9"/>
<evidence type="ECO:0000313" key="1">
    <source>
        <dbReference type="EMBL" id="MBD1371560.1"/>
    </source>
</evidence>
<dbReference type="PIRSF" id="PIRSF029407">
    <property type="entry name" value="UCP029407"/>
    <property type="match status" value="1"/>
</dbReference>
<evidence type="ECO:0000313" key="2">
    <source>
        <dbReference type="Proteomes" id="UP000661691"/>
    </source>
</evidence>
<name>A0A926N9R9_9BACL</name>
<protein>
    <submittedName>
        <fullName evidence="1">Sulfotransferase</fullName>
    </submittedName>
</protein>
<comment type="caution">
    <text evidence="1">The sequence shown here is derived from an EMBL/GenBank/DDBJ whole genome shotgun (WGS) entry which is preliminary data.</text>
</comment>
<sequence length="277" mass="32641">MLAIFVLGMHRSGTSMTTRVINILGADIGNKQKLLAPYTANQKGYWEQIEIMHLNDGILGRLNVDWRMTSSLPENWTQRENVSALKENGMNIIKNHFLNKEVWVCKDPRFCLTYPFWEELIQELKMNCAFVHPFRNPLAVAQSVIRQYRVPKPEVIKMWANYVLSAFMHTYHKQRVILSYDRFLEDPLLYARKIYEGLPFTEPLNLSEIEQSIVDFTEPNLRHFKVDSENLINDEDVPTYVKETYQLCLMAEERAGYCDQEAFHRQVCNLYKEHIEQ</sequence>
<dbReference type="Gene3D" id="3.40.50.300">
    <property type="entry name" value="P-loop containing nucleotide triphosphate hydrolases"/>
    <property type="match status" value="1"/>
</dbReference>